<organism evidence="11 12">
    <name type="scientific">Rhizobium phaseoli</name>
    <dbReference type="NCBI Taxonomy" id="396"/>
    <lineage>
        <taxon>Bacteria</taxon>
        <taxon>Pseudomonadati</taxon>
        <taxon>Pseudomonadota</taxon>
        <taxon>Alphaproteobacteria</taxon>
        <taxon>Hyphomicrobiales</taxon>
        <taxon>Rhizobiaceae</taxon>
        <taxon>Rhizobium/Agrobacterium group</taxon>
        <taxon>Rhizobium</taxon>
    </lineage>
</organism>
<dbReference type="GO" id="GO:0016020">
    <property type="term" value="C:membrane"/>
    <property type="evidence" value="ECO:0007669"/>
    <property type="project" value="UniProtKB-SubCell"/>
</dbReference>
<feature type="transmembrane region" description="Helical" evidence="8">
    <location>
        <begin position="12"/>
        <end position="30"/>
    </location>
</feature>
<feature type="domain" description="UspA" evidence="9">
    <location>
        <begin position="630"/>
        <end position="757"/>
    </location>
</feature>
<dbReference type="GO" id="GO:0015297">
    <property type="term" value="F:antiporter activity"/>
    <property type="evidence" value="ECO:0007669"/>
    <property type="project" value="InterPro"/>
</dbReference>
<feature type="transmembrane region" description="Helical" evidence="8">
    <location>
        <begin position="239"/>
        <end position="258"/>
    </location>
</feature>
<evidence type="ECO:0000256" key="6">
    <source>
        <dbReference type="ARBA" id="ARBA00023136"/>
    </source>
</evidence>
<reference evidence="11 12" key="1">
    <citation type="submission" date="2019-12" db="EMBL/GenBank/DDBJ databases">
        <title>Rhizobium genotypes associated with high levels of biological nitrogen fixation by grain legumes in a temperate-maritime cropping system.</title>
        <authorList>
            <person name="Maluk M."/>
            <person name="Francesc Ferrando Molina F."/>
            <person name="Lopez Del Egido L."/>
            <person name="Lafos M."/>
            <person name="Langarica-Fuentes A."/>
            <person name="Gebre Yohannes G."/>
            <person name="Young M.W."/>
            <person name="Martin P."/>
            <person name="Gantlett R."/>
            <person name="Kenicer G."/>
            <person name="Hawes C."/>
            <person name="Begg G.S."/>
            <person name="Quilliam R.S."/>
            <person name="Squire G.R."/>
            <person name="Poole P.S."/>
            <person name="Young P.W."/>
            <person name="Iannetta P.M."/>
            <person name="James E.K."/>
        </authorList>
    </citation>
    <scope>NUCLEOTIDE SEQUENCE [LARGE SCALE GENOMIC DNA]</scope>
    <source>
        <strain evidence="11 12">JHI366</strain>
    </source>
</reference>
<dbReference type="PANTHER" id="PTHR32468:SF0">
    <property type="entry name" value="K(+)_H(+) ANTIPORTER 1"/>
    <property type="match status" value="1"/>
</dbReference>
<feature type="transmembrane region" description="Helical" evidence="8">
    <location>
        <begin position="109"/>
        <end position="130"/>
    </location>
</feature>
<evidence type="ECO:0000256" key="1">
    <source>
        <dbReference type="ARBA" id="ARBA00004141"/>
    </source>
</evidence>
<evidence type="ECO:0000256" key="8">
    <source>
        <dbReference type="SAM" id="Phobius"/>
    </source>
</evidence>
<proteinExistence type="predicted"/>
<dbReference type="AlphaFoldDB" id="A0A7K3UIX7"/>
<dbReference type="InterPro" id="IPR038770">
    <property type="entry name" value="Na+/solute_symporter_sf"/>
</dbReference>
<keyword evidence="2" id="KW-0813">Transport</keyword>
<feature type="transmembrane region" description="Helical" evidence="8">
    <location>
        <begin position="176"/>
        <end position="195"/>
    </location>
</feature>
<evidence type="ECO:0000313" key="12">
    <source>
        <dbReference type="Proteomes" id="UP000471753"/>
    </source>
</evidence>
<feature type="transmembrane region" description="Helical" evidence="8">
    <location>
        <begin position="279"/>
        <end position="312"/>
    </location>
</feature>
<keyword evidence="5" id="KW-0406">Ion transport</keyword>
<dbReference type="Pfam" id="PF00999">
    <property type="entry name" value="Na_H_Exchanger"/>
    <property type="match status" value="1"/>
</dbReference>
<feature type="domain" description="Cation/H+ exchanger transmembrane" evidence="10">
    <location>
        <begin position="52"/>
        <end position="443"/>
    </location>
</feature>
<evidence type="ECO:0000256" key="2">
    <source>
        <dbReference type="ARBA" id="ARBA00022448"/>
    </source>
</evidence>
<feature type="transmembrane region" description="Helical" evidence="8">
    <location>
        <begin position="207"/>
        <end position="227"/>
    </location>
</feature>
<evidence type="ECO:0000256" key="4">
    <source>
        <dbReference type="ARBA" id="ARBA00022989"/>
    </source>
</evidence>
<dbReference type="SUPFAM" id="SSF52402">
    <property type="entry name" value="Adenine nucleotide alpha hydrolases-like"/>
    <property type="match status" value="2"/>
</dbReference>
<dbReference type="Proteomes" id="UP000471753">
    <property type="component" value="Unassembled WGS sequence"/>
</dbReference>
<evidence type="ECO:0000313" key="11">
    <source>
        <dbReference type="EMBL" id="NEJ73441.1"/>
    </source>
</evidence>
<dbReference type="InterPro" id="IPR006153">
    <property type="entry name" value="Cation/H_exchanger_TM"/>
</dbReference>
<dbReference type="Gene3D" id="1.20.1530.20">
    <property type="match status" value="1"/>
</dbReference>
<dbReference type="EMBL" id="WUFT01000016">
    <property type="protein sequence ID" value="NEJ73441.1"/>
    <property type="molecule type" value="Genomic_DNA"/>
</dbReference>
<evidence type="ECO:0000256" key="3">
    <source>
        <dbReference type="ARBA" id="ARBA00022692"/>
    </source>
</evidence>
<feature type="region of interest" description="Disordered" evidence="7">
    <location>
        <begin position="505"/>
        <end position="548"/>
    </location>
</feature>
<comment type="caution">
    <text evidence="11">The sequence shown here is derived from an EMBL/GenBank/DDBJ whole genome shotgun (WGS) entry which is preliminary data.</text>
</comment>
<feature type="transmembrane region" description="Helical" evidence="8">
    <location>
        <begin position="324"/>
        <end position="344"/>
    </location>
</feature>
<keyword evidence="4 8" id="KW-1133">Transmembrane helix</keyword>
<dbReference type="GO" id="GO:1902600">
    <property type="term" value="P:proton transmembrane transport"/>
    <property type="evidence" value="ECO:0007669"/>
    <property type="project" value="InterPro"/>
</dbReference>
<feature type="transmembrane region" description="Helical" evidence="8">
    <location>
        <begin position="420"/>
        <end position="443"/>
    </location>
</feature>
<dbReference type="InterPro" id="IPR014729">
    <property type="entry name" value="Rossmann-like_a/b/a_fold"/>
</dbReference>
<dbReference type="PANTHER" id="PTHR32468">
    <property type="entry name" value="CATION/H + ANTIPORTER"/>
    <property type="match status" value="1"/>
</dbReference>
<evidence type="ECO:0000259" key="9">
    <source>
        <dbReference type="Pfam" id="PF00582"/>
    </source>
</evidence>
<dbReference type="InterPro" id="IPR006016">
    <property type="entry name" value="UspA"/>
</dbReference>
<keyword evidence="3 8" id="KW-0812">Transmembrane</keyword>
<feature type="transmembrane region" description="Helical" evidence="8">
    <location>
        <begin position="70"/>
        <end position="89"/>
    </location>
</feature>
<keyword evidence="6 8" id="KW-0472">Membrane</keyword>
<dbReference type="InterPro" id="IPR050794">
    <property type="entry name" value="CPA2_transporter"/>
</dbReference>
<accession>A0A7K3UIX7</accession>
<evidence type="ECO:0000256" key="7">
    <source>
        <dbReference type="SAM" id="MobiDB-lite"/>
    </source>
</evidence>
<feature type="transmembrane region" description="Helical" evidence="8">
    <location>
        <begin position="356"/>
        <end position="377"/>
    </location>
</feature>
<dbReference type="Gene3D" id="3.40.50.620">
    <property type="entry name" value="HUPs"/>
    <property type="match status" value="2"/>
</dbReference>
<protein>
    <submittedName>
        <fullName evidence="11">Potassium transporter</fullName>
    </submittedName>
</protein>
<feature type="transmembrane region" description="Helical" evidence="8">
    <location>
        <begin position="42"/>
        <end position="58"/>
    </location>
</feature>
<dbReference type="Pfam" id="PF00582">
    <property type="entry name" value="Usp"/>
    <property type="match status" value="1"/>
</dbReference>
<name>A0A7K3UIX7_9HYPH</name>
<comment type="subcellular location">
    <subcellularLocation>
        <location evidence="1">Membrane</location>
        <topology evidence="1">Multi-pass membrane protein</topology>
    </subcellularLocation>
</comment>
<evidence type="ECO:0000256" key="5">
    <source>
        <dbReference type="ARBA" id="ARBA00023065"/>
    </source>
</evidence>
<evidence type="ECO:0000259" key="10">
    <source>
        <dbReference type="Pfam" id="PF00999"/>
    </source>
</evidence>
<dbReference type="CDD" id="cd00293">
    <property type="entry name" value="USP-like"/>
    <property type="match status" value="1"/>
</dbReference>
<feature type="transmembrane region" description="Helical" evidence="8">
    <location>
        <begin position="137"/>
        <end position="156"/>
    </location>
</feature>
<gene>
    <name evidence="11" type="ORF">GR197_23355</name>
</gene>
<sequence>MTTSINSPRISPWTVPLMAICTLVSYNLAWAAEQKSSAPSEALFLIQIIVLVVVGRLLGELMVRMGQPSIMGQIIGGILLGPSVFGLLLPGAQSALFPEQDTQKAMTDAVGQLGILFLLLLAGMETDLALAIRLRRAAAGVSLTGIAIPFALGFAAGEFMPSALLPNAGERLVTSLFLGTALSISSVKIVASVVREMDFMRRNVGQLIVASAIIDDTVGWVIIAVTFSLAKNGTVDLSTLAQSVIGTLAFMAFSFTIGRRIVFEIIRWTNDNFKSDLPVLSAIIAIMGAMAIATNAIGVHTVLGAFVAGILVGQSPILTRQIEGQLRALTTALFMPVFFGLTGLHTDLSVLADPSTLLLAVGLVLIASLGKFGGAFVGSKIGGFSNAEAIALGCGMNARGSTEVIVASIGLSVGVLDQRLFSVIVAMAVVTTMAMPPTLRWALARLPMREEEKERLASEAFEKDSFLSKFERILLAIDHSSNGDLAARLSGHFAALRKMPVTVLDVEEDDSPAEKQPDAGTGSDSRAKEISQRVQSTAEKAVETQAAVGESSEAVGELHISVRKKDAELHKVLTETSEKGHDLMFVGIEPTTGAKGGYADRLASMISAFAGTTAIITSRGRLPEKDADLRILVPVSGTERSMKAAEFALVVAKATGSTITAVYFRETRQATLVSRVSDVSDTHRAAFRKLDQIAAFHGVDIDKVVSTGSSPELAILKHARRGRFNLIILGVSRRAGEDLSYGTVADTLLETADRSFVFVET</sequence>